<evidence type="ECO:0000256" key="1">
    <source>
        <dbReference type="SAM" id="Phobius"/>
    </source>
</evidence>
<evidence type="ECO:0000313" key="2">
    <source>
        <dbReference type="EMBL" id="BBO74396.1"/>
    </source>
</evidence>
<dbReference type="RefSeq" id="WP_155303434.1">
    <property type="nucleotide sequence ID" value="NZ_AP021875.1"/>
</dbReference>
<keyword evidence="1" id="KW-1133">Transmembrane helix</keyword>
<protein>
    <recommendedName>
        <fullName evidence="4">Phage tail tape measure protein domain-containing protein</fullName>
    </recommendedName>
</protein>
<dbReference type="Proteomes" id="UP000427769">
    <property type="component" value="Chromosome"/>
</dbReference>
<proteinExistence type="predicted"/>
<sequence>MKIRDLFVSIGFDVKDEDLNKLEKGVRSAKHMIFGLGAVVTAGTGLLVGLTKQVAGFGDQAAKTADKLGVNVEALQELRYAAELSGIAQTNFDTGLQRMTRRAAEAAEGTGVAKDALRELGVVVTDGEGRVRKSADLLEDIADGMARIEDPSKRVALAFKLFDTEGVSMVNMLRNGGAALREMRADARSLGFVIGEADARNAETFNDEMTRAQLVLVGIKNAVGVGLLPMMIRGLQQFRLWVATHREIIKANLQGAIRALTQFIRGMIDVGRVLYIILSDLVDRFGGLERAMRLAGIAGGLFMAVWAGSAIANVLMGLGAIVRALAAVRLSAITAWLAALGPAAWVPAAIAAAAAGITLVLEDIYRYIQGDKSITGLLVENFKKAFETVRLKAIEWKDKLFKIFQGIYDFIIKEILQPILDKIEAVTKFIDDPLETSAKWMGGKIQDIFSLFGMGPGDAPASTAGIVNNRQRVNVNAPINVSVPEGTPASEVAGAVRSGVSDGIQRMLQDASGYLEPATAE</sequence>
<organism evidence="2 3">
    <name type="scientific">Desulfosarcina widdelii</name>
    <dbReference type="NCBI Taxonomy" id="947919"/>
    <lineage>
        <taxon>Bacteria</taxon>
        <taxon>Pseudomonadati</taxon>
        <taxon>Thermodesulfobacteriota</taxon>
        <taxon>Desulfobacteria</taxon>
        <taxon>Desulfobacterales</taxon>
        <taxon>Desulfosarcinaceae</taxon>
        <taxon>Desulfosarcina</taxon>
    </lineage>
</organism>
<evidence type="ECO:0000313" key="3">
    <source>
        <dbReference type="Proteomes" id="UP000427769"/>
    </source>
</evidence>
<gene>
    <name evidence="2" type="ORF">DSCW_18130</name>
</gene>
<dbReference type="EMBL" id="AP021875">
    <property type="protein sequence ID" value="BBO74396.1"/>
    <property type="molecule type" value="Genomic_DNA"/>
</dbReference>
<accession>A0A5K7YYD5</accession>
<name>A0A5K7YYD5_9BACT</name>
<keyword evidence="3" id="KW-1185">Reference proteome</keyword>
<feature type="transmembrane region" description="Helical" evidence="1">
    <location>
        <begin position="294"/>
        <end position="321"/>
    </location>
</feature>
<dbReference type="AlphaFoldDB" id="A0A5K7YYD5"/>
<dbReference type="OrthoDB" id="6144932at2"/>
<evidence type="ECO:0008006" key="4">
    <source>
        <dbReference type="Google" id="ProtNLM"/>
    </source>
</evidence>
<dbReference type="KEGG" id="dwd:DSCW_18130"/>
<keyword evidence="1" id="KW-0812">Transmembrane</keyword>
<feature type="transmembrane region" description="Helical" evidence="1">
    <location>
        <begin position="333"/>
        <end position="361"/>
    </location>
</feature>
<reference evidence="2 3" key="1">
    <citation type="submission" date="2019-11" db="EMBL/GenBank/DDBJ databases">
        <title>Comparative genomics of hydrocarbon-degrading Desulfosarcina strains.</title>
        <authorList>
            <person name="Watanabe M."/>
            <person name="Kojima H."/>
            <person name="Fukui M."/>
        </authorList>
    </citation>
    <scope>NUCLEOTIDE SEQUENCE [LARGE SCALE GENOMIC DNA]</scope>
    <source>
        <strain evidence="2 3">PP31</strain>
    </source>
</reference>
<keyword evidence="1" id="KW-0472">Membrane</keyword>